<evidence type="ECO:0000256" key="6">
    <source>
        <dbReference type="ARBA" id="ARBA00023136"/>
    </source>
</evidence>
<proteinExistence type="inferred from homology"/>
<evidence type="ECO:0008006" key="10">
    <source>
        <dbReference type="Google" id="ProtNLM"/>
    </source>
</evidence>
<dbReference type="EMBL" id="JALJOT010000014">
    <property type="protein sequence ID" value="KAK9903594.1"/>
    <property type="molecule type" value="Genomic_DNA"/>
</dbReference>
<dbReference type="Proteomes" id="UP001491310">
    <property type="component" value="Unassembled WGS sequence"/>
</dbReference>
<sequence>MFDRFAVSLPDGLHNTNVGNILADSLPLTSMLCCLPTLTLFLRHRRVLDLVVLLIGFVLACIYHVCHMAPEGLVASRVMGISGPVWRSLDVLYAQWLLSRTFGHAIGASHAVAKGVANGAFPALLVYHGVAGRQLSVGVCGQALLCALVAGLTAKLVLEGYSALPGYPKTRGCSTAALFVAAFVAFPMPELYPRHYWLFHSLWHAFLGAGYYELYAMLLEGNCNSGRPVSSGRDTCVQSTGFSAWAVEQTGASDSCTGKSEGTVGAAHIVASSGGLGCESGASARYRRREAVQPFEAAQFERANSGAAPLLQAERVRLWSRSLQRLSRLVCLHA</sequence>
<keyword evidence="5 7" id="KW-1133">Transmembrane helix</keyword>
<evidence type="ECO:0000256" key="4">
    <source>
        <dbReference type="ARBA" id="ARBA00022692"/>
    </source>
</evidence>
<evidence type="ECO:0000256" key="2">
    <source>
        <dbReference type="ARBA" id="ARBA00005542"/>
    </source>
</evidence>
<reference evidence="8 9" key="1">
    <citation type="journal article" date="2024" name="Nat. Commun.">
        <title>Phylogenomics reveals the evolutionary origins of lichenization in chlorophyte algae.</title>
        <authorList>
            <person name="Puginier C."/>
            <person name="Libourel C."/>
            <person name="Otte J."/>
            <person name="Skaloud P."/>
            <person name="Haon M."/>
            <person name="Grisel S."/>
            <person name="Petersen M."/>
            <person name="Berrin J.G."/>
            <person name="Delaux P.M."/>
            <person name="Dal Grande F."/>
            <person name="Keller J."/>
        </authorList>
    </citation>
    <scope>NUCLEOTIDE SEQUENCE [LARGE SCALE GENOMIC DNA]</scope>
    <source>
        <strain evidence="8 9">SAG 216-7</strain>
    </source>
</reference>
<keyword evidence="4 7" id="KW-0812">Transmembrane</keyword>
<feature type="transmembrane region" description="Helical" evidence="7">
    <location>
        <begin position="20"/>
        <end position="42"/>
    </location>
</feature>
<evidence type="ECO:0000256" key="5">
    <source>
        <dbReference type="ARBA" id="ARBA00022989"/>
    </source>
</evidence>
<evidence type="ECO:0000256" key="3">
    <source>
        <dbReference type="ARBA" id="ARBA00022475"/>
    </source>
</evidence>
<comment type="similarity">
    <text evidence="2">Belongs to the TMEM8 family.</text>
</comment>
<keyword evidence="3" id="KW-1003">Cell membrane</keyword>
<evidence type="ECO:0000256" key="1">
    <source>
        <dbReference type="ARBA" id="ARBA00004651"/>
    </source>
</evidence>
<evidence type="ECO:0000256" key="7">
    <source>
        <dbReference type="SAM" id="Phobius"/>
    </source>
</evidence>
<protein>
    <recommendedName>
        <fullName evidence="10">HlyIII-domain-containing protein</fullName>
    </recommendedName>
</protein>
<dbReference type="InterPro" id="IPR021910">
    <property type="entry name" value="NGX6/PGAP6/MYMK"/>
</dbReference>
<name>A0ABR2YED7_9CHLO</name>
<dbReference type="Pfam" id="PF12036">
    <property type="entry name" value="DUF3522"/>
    <property type="match status" value="1"/>
</dbReference>
<organism evidence="8 9">
    <name type="scientific">Coccomyxa subellipsoidea</name>
    <dbReference type="NCBI Taxonomy" id="248742"/>
    <lineage>
        <taxon>Eukaryota</taxon>
        <taxon>Viridiplantae</taxon>
        <taxon>Chlorophyta</taxon>
        <taxon>core chlorophytes</taxon>
        <taxon>Trebouxiophyceae</taxon>
        <taxon>Trebouxiophyceae incertae sedis</taxon>
        <taxon>Coccomyxaceae</taxon>
        <taxon>Coccomyxa</taxon>
    </lineage>
</organism>
<accession>A0ABR2YED7</accession>
<keyword evidence="9" id="KW-1185">Reference proteome</keyword>
<feature type="transmembrane region" description="Helical" evidence="7">
    <location>
        <begin position="47"/>
        <end position="65"/>
    </location>
</feature>
<comment type="caution">
    <text evidence="8">The sequence shown here is derived from an EMBL/GenBank/DDBJ whole genome shotgun (WGS) entry which is preliminary data.</text>
</comment>
<keyword evidence="6 7" id="KW-0472">Membrane</keyword>
<comment type="subcellular location">
    <subcellularLocation>
        <location evidence="1">Cell membrane</location>
        <topology evidence="1">Multi-pass membrane protein</topology>
    </subcellularLocation>
</comment>
<evidence type="ECO:0000313" key="9">
    <source>
        <dbReference type="Proteomes" id="UP001491310"/>
    </source>
</evidence>
<evidence type="ECO:0000313" key="8">
    <source>
        <dbReference type="EMBL" id="KAK9903594.1"/>
    </source>
</evidence>
<gene>
    <name evidence="8" type="ORF">WJX75_009539</name>
</gene>